<keyword evidence="1" id="KW-0812">Transmembrane</keyword>
<dbReference type="OrthoDB" id="1698491at2"/>
<dbReference type="KEGG" id="piv:NCTC13079_00729"/>
<keyword evidence="1" id="KW-0472">Membrane</keyword>
<evidence type="ECO:0008006" key="4">
    <source>
        <dbReference type="Google" id="ProtNLM"/>
    </source>
</evidence>
<evidence type="ECO:0000313" key="2">
    <source>
        <dbReference type="EMBL" id="VEJ35517.1"/>
    </source>
</evidence>
<dbReference type="EMBL" id="LR134523">
    <property type="protein sequence ID" value="VEJ35517.1"/>
    <property type="molecule type" value="Genomic_DNA"/>
</dbReference>
<feature type="transmembrane region" description="Helical" evidence="1">
    <location>
        <begin position="45"/>
        <end position="63"/>
    </location>
</feature>
<dbReference type="AlphaFoldDB" id="A0A3S4ZQI1"/>
<dbReference type="RefSeq" id="WP_126465311.1">
    <property type="nucleotide sequence ID" value="NZ_JAUSWF010000001.1"/>
</dbReference>
<keyword evidence="3" id="KW-1185">Reference proteome</keyword>
<name>A0A3S4ZQI1_9FIRM</name>
<evidence type="ECO:0000256" key="1">
    <source>
        <dbReference type="SAM" id="Phobius"/>
    </source>
</evidence>
<keyword evidence="1" id="KW-1133">Transmembrane helix</keyword>
<sequence>MVQKISNSLNGNLQYIGILLIAVVVALIITFIMNMMGKRMKFLRYIPGLVLVFVGMFSLIMVLNRLFERASLNNIFISLVCITAGICSLLCALCIGIYNKDRYPAPRPQDERRRRES</sequence>
<proteinExistence type="predicted"/>
<protein>
    <recommendedName>
        <fullName evidence="4">YesK-like protein</fullName>
    </recommendedName>
</protein>
<accession>A0A3S4ZQI1</accession>
<organism evidence="2 3">
    <name type="scientific">Aedoeadaptatus ivorii</name>
    <dbReference type="NCBI Taxonomy" id="54006"/>
    <lineage>
        <taxon>Bacteria</taxon>
        <taxon>Bacillati</taxon>
        <taxon>Bacillota</taxon>
        <taxon>Tissierellia</taxon>
        <taxon>Tissierellales</taxon>
        <taxon>Peptoniphilaceae</taxon>
        <taxon>Aedoeadaptatus</taxon>
    </lineage>
</organism>
<feature type="transmembrane region" description="Helical" evidence="1">
    <location>
        <begin position="75"/>
        <end position="98"/>
    </location>
</feature>
<feature type="transmembrane region" description="Helical" evidence="1">
    <location>
        <begin position="12"/>
        <end position="33"/>
    </location>
</feature>
<reference evidence="2 3" key="1">
    <citation type="submission" date="2018-12" db="EMBL/GenBank/DDBJ databases">
        <authorList>
            <consortium name="Pathogen Informatics"/>
        </authorList>
    </citation>
    <scope>NUCLEOTIDE SEQUENCE [LARGE SCALE GENOMIC DNA]</scope>
    <source>
        <strain evidence="2 3">NCTC13079</strain>
    </source>
</reference>
<evidence type="ECO:0000313" key="3">
    <source>
        <dbReference type="Proteomes" id="UP000269544"/>
    </source>
</evidence>
<gene>
    <name evidence="2" type="ORF">NCTC13079_00729</name>
</gene>
<dbReference type="Proteomes" id="UP000269544">
    <property type="component" value="Chromosome"/>
</dbReference>